<dbReference type="Gene3D" id="1.10.150.50">
    <property type="entry name" value="Transcription Factor, Ets-1"/>
    <property type="match status" value="1"/>
</dbReference>
<dbReference type="PROSITE" id="PS50105">
    <property type="entry name" value="SAM_DOMAIN"/>
    <property type="match status" value="1"/>
</dbReference>
<dbReference type="InterPro" id="IPR051725">
    <property type="entry name" value="SAM-SH3_domain_protein"/>
</dbReference>
<gene>
    <name evidence="3" type="ORF">TcWFU_003760</name>
</gene>
<dbReference type="SUPFAM" id="SSF47769">
    <property type="entry name" value="SAM/Pointed domain"/>
    <property type="match status" value="1"/>
</dbReference>
<organism evidence="3 4">
    <name type="scientific">Taenia crassiceps</name>
    <dbReference type="NCBI Taxonomy" id="6207"/>
    <lineage>
        <taxon>Eukaryota</taxon>
        <taxon>Metazoa</taxon>
        <taxon>Spiralia</taxon>
        <taxon>Lophotrochozoa</taxon>
        <taxon>Platyhelminthes</taxon>
        <taxon>Cestoda</taxon>
        <taxon>Eucestoda</taxon>
        <taxon>Cyclophyllidea</taxon>
        <taxon>Taeniidae</taxon>
        <taxon>Taenia</taxon>
    </lineage>
</organism>
<dbReference type="Pfam" id="PF07647">
    <property type="entry name" value="SAM_2"/>
    <property type="match status" value="1"/>
</dbReference>
<dbReference type="Pfam" id="PF26285">
    <property type="entry name" value="SASH1_Homeodomain"/>
    <property type="match status" value="1"/>
</dbReference>
<dbReference type="InterPro" id="IPR013761">
    <property type="entry name" value="SAM/pointed_sf"/>
</dbReference>
<feature type="compositionally biased region" description="Low complexity" evidence="1">
    <location>
        <begin position="751"/>
        <end position="764"/>
    </location>
</feature>
<feature type="domain" description="SAM" evidence="2">
    <location>
        <begin position="297"/>
        <end position="361"/>
    </location>
</feature>
<feature type="compositionally biased region" description="Polar residues" evidence="1">
    <location>
        <begin position="456"/>
        <end position="465"/>
    </location>
</feature>
<proteinExistence type="predicted"/>
<evidence type="ECO:0000313" key="3">
    <source>
        <dbReference type="EMBL" id="KAL5104245.1"/>
    </source>
</evidence>
<sequence>MASPLRISDWLILLLDTNATAKPAKLSYIIFSQTITRICLFKDSPPSMEKSKPTLGKLLQKKIKGRGIFSKNEKSPQETAEHFLGEKTDEVEEQPMECFDQNNTNNEKINNPYTTSPHYLKPKGMKVAPINGQEFWHPIFVGTPSERSSSAPVSPVSGYDSPIPLLDHSRLQSNNSGHRQPPPVTIHRANRSRGLRWKPPDIYRRVLSPHQSEVSLSAPSSPGNGSSCYEQVPMEGFEGTEDDDTDYDRPYRRPWASNFDETFRRHRRWRLSHQINGHYSHHHQQQQLHHTHHKRPWETQDLLVLLKKLGLESLYQRLLQHGFARIDQLGGLTRQRLIDMGITSAEARASLLTAAQLLTNSRIETPVCIISEGEDASATWSKTPTNYESKGFYASGDIIFPRAGDYWLLQGVPETQGQEVDHRVSQSSGGAPNDPSSHDAHFGVRKHFPSIPRNDSLATQRSNSLGPKFPSDLKMAMPPRILEMTGSNIGSLRKNHAPDEITFVRPRTPVGILRKTSVRNQQNGEANRGCPPECGRKRTASTPKSVKIDESSLQHQNSSTNSDDLETLIAERLRMEWIDLTKPPYTNATGESGIPLRLVERYAEEVNKDFMTIAMILESLRERCLTRAGLQFTPNYDDIRTQRYLNCSGIKTDNLADFLTTIGLPMYANRLVAALGSAELALPASLAAVTDAQMVYGLDIPLAHVRRIRTEAALIPKSLLTANTSSMPRSSGLTKQMIFRRQQQHHHHHQQQPQQQQQQFRQPFSKSDILSPDSGILDKV</sequence>
<comment type="caution">
    <text evidence="3">The sequence shown here is derived from an EMBL/GenBank/DDBJ whole genome shotgun (WGS) entry which is preliminary data.</text>
</comment>
<dbReference type="PANTHER" id="PTHR12301">
    <property type="entry name" value="SAM-DOMAIN, SH3 AND NUCLEAR LOCALIZATION SIGNALS PROTEIN RELATED"/>
    <property type="match status" value="1"/>
</dbReference>
<evidence type="ECO:0000256" key="1">
    <source>
        <dbReference type="SAM" id="MobiDB-lite"/>
    </source>
</evidence>
<feature type="region of interest" description="Disordered" evidence="1">
    <location>
        <begin position="173"/>
        <end position="195"/>
    </location>
</feature>
<name>A0ABR4Q4E8_9CEST</name>
<feature type="compositionally biased region" description="Polar residues" evidence="1">
    <location>
        <begin position="553"/>
        <end position="562"/>
    </location>
</feature>
<evidence type="ECO:0000313" key="4">
    <source>
        <dbReference type="Proteomes" id="UP001651158"/>
    </source>
</evidence>
<dbReference type="PANTHER" id="PTHR12301:SF10">
    <property type="match status" value="1"/>
</dbReference>
<feature type="region of interest" description="Disordered" evidence="1">
    <location>
        <begin position="209"/>
        <end position="228"/>
    </location>
</feature>
<accession>A0ABR4Q4E8</accession>
<dbReference type="InterPro" id="IPR001660">
    <property type="entry name" value="SAM"/>
</dbReference>
<dbReference type="Proteomes" id="UP001651158">
    <property type="component" value="Unassembled WGS sequence"/>
</dbReference>
<feature type="region of interest" description="Disordered" evidence="1">
    <location>
        <begin position="516"/>
        <end position="562"/>
    </location>
</feature>
<feature type="region of interest" description="Disordered" evidence="1">
    <location>
        <begin position="417"/>
        <end position="474"/>
    </location>
</feature>
<evidence type="ECO:0000259" key="2">
    <source>
        <dbReference type="PROSITE" id="PS50105"/>
    </source>
</evidence>
<dbReference type="EMBL" id="JAKROA010000013">
    <property type="protein sequence ID" value="KAL5104245.1"/>
    <property type="molecule type" value="Genomic_DNA"/>
</dbReference>
<reference evidence="3 4" key="1">
    <citation type="journal article" date="2022" name="Front. Cell. Infect. Microbiol.">
        <title>The Genomes of Two Strains of Taenia crassiceps the Animal Model for the Study of Human Cysticercosis.</title>
        <authorList>
            <person name="Bobes R.J."/>
            <person name="Estrada K."/>
            <person name="Rios-Valencia D.G."/>
            <person name="Calderon-Gallegos A."/>
            <person name="de la Torre P."/>
            <person name="Carrero J.C."/>
            <person name="Sanchez-Flores A."/>
            <person name="Laclette J.P."/>
        </authorList>
    </citation>
    <scope>NUCLEOTIDE SEQUENCE [LARGE SCALE GENOMIC DNA]</scope>
    <source>
        <strain evidence="3">WFUcys</strain>
    </source>
</reference>
<keyword evidence="4" id="KW-1185">Reference proteome</keyword>
<dbReference type="InterPro" id="IPR058666">
    <property type="entry name" value="SASH1/NUB1_homeodomain"/>
</dbReference>
<feature type="region of interest" description="Disordered" evidence="1">
    <location>
        <begin position="739"/>
        <end position="780"/>
    </location>
</feature>
<protein>
    <submittedName>
        <fullName evidence="3">SAM and SH3 domain-containing protein 1</fullName>
    </submittedName>
</protein>